<reference evidence="2" key="1">
    <citation type="journal article" date="2019" name="Environ. Microbiol.">
        <title>Fungal ecological strategies reflected in gene transcription - a case study of two litter decomposers.</title>
        <authorList>
            <person name="Barbi F."/>
            <person name="Kohler A."/>
            <person name="Barry K."/>
            <person name="Baskaran P."/>
            <person name="Daum C."/>
            <person name="Fauchery L."/>
            <person name="Ihrmark K."/>
            <person name="Kuo A."/>
            <person name="LaButti K."/>
            <person name="Lipzen A."/>
            <person name="Morin E."/>
            <person name="Grigoriev I.V."/>
            <person name="Henrissat B."/>
            <person name="Lindahl B."/>
            <person name="Martin F."/>
        </authorList>
    </citation>
    <scope>NUCLEOTIDE SEQUENCE</scope>
    <source>
        <strain evidence="2">JB14</strain>
    </source>
</reference>
<organism evidence="2 3">
    <name type="scientific">Gymnopus androsaceus JB14</name>
    <dbReference type="NCBI Taxonomy" id="1447944"/>
    <lineage>
        <taxon>Eukaryota</taxon>
        <taxon>Fungi</taxon>
        <taxon>Dikarya</taxon>
        <taxon>Basidiomycota</taxon>
        <taxon>Agaricomycotina</taxon>
        <taxon>Agaricomycetes</taxon>
        <taxon>Agaricomycetidae</taxon>
        <taxon>Agaricales</taxon>
        <taxon>Marasmiineae</taxon>
        <taxon>Omphalotaceae</taxon>
        <taxon>Gymnopus</taxon>
    </lineage>
</organism>
<keyword evidence="3" id="KW-1185">Reference proteome</keyword>
<sequence length="586" mass="63959">MSRNPLPNDPKPVYTTWPPTRPSDTWMHGGGSGFVDGAINPPVYYFLTAEKDAVYNYWAPRIPGFSTATRSPPTLDSVPSSTSSSRYPMPSTTVTASSSHYTYIVPSISSTVTTSASHANHPMPPRSSPFINYSDPSAVTSSHNHQPPSYSTSPPAYDSASTSTYSHAPTYVPTATDPGLASITNPGSLLPAEPPALIFLVQVNTRYQVSAAPGQIRVRSSAPPKTQTKSDGLTGKVAILTLDRDKFIIWCFVLHNLSGQYEPGQVNGPPFTIYWTGSAYVGGKGNQLLIKDDAQFRSALDELLRCNPNRANFRVMVEFDLDAMKGWETCERHADDHPATHRDSNFDEVQQGTQVSNVGQFSQQSQLVGHFIDLITKTYPCKEHKGEHREPGTCWKDANSKCLGLNNRTKKAWADEIVLGKATIAEPPNSQGIGTNRDGQPLLPYLHLHLLKPHINAVDLGHARVPVLAIIILGHACIPIPVIVVLVHAHDLLAAAATLRLLGNIGATGAVNLRECLESFKIVTGHDFLVLEEKLSDRAYTPDVIPDVGVDKLAEVTGCAEGLVMKFQKFCTDWVAKKERELRRRA</sequence>
<dbReference type="OrthoDB" id="3034943at2759"/>
<feature type="compositionally biased region" description="Polar residues" evidence="1">
    <location>
        <begin position="129"/>
        <end position="162"/>
    </location>
</feature>
<dbReference type="AlphaFoldDB" id="A0A6A4HNZ8"/>
<accession>A0A6A4HNZ8</accession>
<evidence type="ECO:0000256" key="1">
    <source>
        <dbReference type="SAM" id="MobiDB-lite"/>
    </source>
</evidence>
<dbReference type="EMBL" id="ML769470">
    <property type="protein sequence ID" value="KAE9399371.1"/>
    <property type="molecule type" value="Genomic_DNA"/>
</dbReference>
<feature type="compositionally biased region" description="Low complexity" evidence="1">
    <location>
        <begin position="71"/>
        <end position="91"/>
    </location>
</feature>
<protein>
    <submittedName>
        <fullName evidence="2">Uncharacterized protein</fullName>
    </submittedName>
</protein>
<feature type="region of interest" description="Disordered" evidence="1">
    <location>
        <begin position="68"/>
        <end position="91"/>
    </location>
</feature>
<dbReference type="Proteomes" id="UP000799118">
    <property type="component" value="Unassembled WGS sequence"/>
</dbReference>
<feature type="region of interest" description="Disordered" evidence="1">
    <location>
        <begin position="1"/>
        <end position="20"/>
    </location>
</feature>
<name>A0A6A4HNZ8_9AGAR</name>
<feature type="region of interest" description="Disordered" evidence="1">
    <location>
        <begin position="114"/>
        <end position="162"/>
    </location>
</feature>
<evidence type="ECO:0000313" key="3">
    <source>
        <dbReference type="Proteomes" id="UP000799118"/>
    </source>
</evidence>
<gene>
    <name evidence="2" type="ORF">BT96DRAFT_993995</name>
</gene>
<proteinExistence type="predicted"/>
<evidence type="ECO:0000313" key="2">
    <source>
        <dbReference type="EMBL" id="KAE9399371.1"/>
    </source>
</evidence>